<feature type="region of interest" description="Disordered" evidence="2">
    <location>
        <begin position="134"/>
        <end position="187"/>
    </location>
</feature>
<dbReference type="OrthoDB" id="2260257at2759"/>
<feature type="signal peptide" evidence="3">
    <location>
        <begin position="1"/>
        <end position="17"/>
    </location>
</feature>
<name>A0A1X2H0V4_SYNRA</name>
<dbReference type="PANTHER" id="PTHR40633:SF1">
    <property type="entry name" value="GPI ANCHORED SERINE-THREONINE RICH PROTEIN (AFU_ORTHOLOGUE AFUA_1G03630)"/>
    <property type="match status" value="1"/>
</dbReference>
<keyword evidence="6" id="KW-1185">Reference proteome</keyword>
<feature type="domain" description="Yeast cell wall synthesis Kre9/Knh1-like N-terminal" evidence="4">
    <location>
        <begin position="29"/>
        <end position="115"/>
    </location>
</feature>
<dbReference type="STRING" id="13706.A0A1X2H0V4"/>
<dbReference type="InParanoid" id="A0A1X2H0V4"/>
<gene>
    <name evidence="5" type="ORF">BCR43DRAFT_498279</name>
</gene>
<organism evidence="5 6">
    <name type="scientific">Syncephalastrum racemosum</name>
    <name type="common">Filamentous fungus</name>
    <dbReference type="NCBI Taxonomy" id="13706"/>
    <lineage>
        <taxon>Eukaryota</taxon>
        <taxon>Fungi</taxon>
        <taxon>Fungi incertae sedis</taxon>
        <taxon>Mucoromycota</taxon>
        <taxon>Mucoromycotina</taxon>
        <taxon>Mucoromycetes</taxon>
        <taxon>Mucorales</taxon>
        <taxon>Syncephalastraceae</taxon>
        <taxon>Syncephalastrum</taxon>
    </lineage>
</organism>
<evidence type="ECO:0000256" key="1">
    <source>
        <dbReference type="ARBA" id="ARBA00022729"/>
    </source>
</evidence>
<proteinExistence type="predicted"/>
<dbReference type="InterPro" id="IPR052982">
    <property type="entry name" value="SRP1/TIP1-like"/>
</dbReference>
<dbReference type="InterPro" id="IPR018466">
    <property type="entry name" value="Kre9/Knh1-like_N"/>
</dbReference>
<dbReference type="EMBL" id="MCGN01000011">
    <property type="protein sequence ID" value="ORY90969.1"/>
    <property type="molecule type" value="Genomic_DNA"/>
</dbReference>
<feature type="chain" id="PRO_5012981932" description="Yeast cell wall synthesis Kre9/Knh1-like N-terminal domain-containing protein" evidence="3">
    <location>
        <begin position="18"/>
        <end position="217"/>
    </location>
</feature>
<keyword evidence="1 3" id="KW-0732">Signal</keyword>
<evidence type="ECO:0000313" key="5">
    <source>
        <dbReference type="EMBL" id="ORY90969.1"/>
    </source>
</evidence>
<evidence type="ECO:0000313" key="6">
    <source>
        <dbReference type="Proteomes" id="UP000242180"/>
    </source>
</evidence>
<dbReference type="PANTHER" id="PTHR40633">
    <property type="entry name" value="MATRIX PROTEIN, PUTATIVE (AFU_ORTHOLOGUE AFUA_8G05410)-RELATED"/>
    <property type="match status" value="1"/>
</dbReference>
<protein>
    <recommendedName>
        <fullName evidence="4">Yeast cell wall synthesis Kre9/Knh1-like N-terminal domain-containing protein</fullName>
    </recommendedName>
</protein>
<accession>A0A1X2H0V4</accession>
<evidence type="ECO:0000256" key="2">
    <source>
        <dbReference type="SAM" id="MobiDB-lite"/>
    </source>
</evidence>
<comment type="caution">
    <text evidence="5">The sequence shown here is derived from an EMBL/GenBank/DDBJ whole genome shotgun (WGS) entry which is preliminary data.</text>
</comment>
<evidence type="ECO:0000259" key="4">
    <source>
        <dbReference type="Pfam" id="PF10342"/>
    </source>
</evidence>
<sequence>MKFTLLASAALVAAVSAQQNAPPVSITAPLQGTTYKAGSKAIISWVNAQVPTISKITLAHGPPTALQPLFDIATNVDAKSGTYQWDVPLDCENGQDYAFEIGQSPDLAFTGVFSIEGCTGGGFASASKSAGGAAPAGGSAAPSAGKASSAPAAGGSSAAAGPSSNAAATPAGASGSASASSAGQSASASHTSDATHLVSGKAVAALAIAAAAASQFF</sequence>
<dbReference type="AlphaFoldDB" id="A0A1X2H0V4"/>
<dbReference type="OMA" id="VWKIPFE"/>
<reference evidence="5 6" key="1">
    <citation type="submission" date="2016-07" db="EMBL/GenBank/DDBJ databases">
        <title>Pervasive Adenine N6-methylation of Active Genes in Fungi.</title>
        <authorList>
            <consortium name="DOE Joint Genome Institute"/>
            <person name="Mondo S.J."/>
            <person name="Dannebaum R.O."/>
            <person name="Kuo R.C."/>
            <person name="Labutti K."/>
            <person name="Haridas S."/>
            <person name="Kuo A."/>
            <person name="Salamov A."/>
            <person name="Ahrendt S.R."/>
            <person name="Lipzen A."/>
            <person name="Sullivan W."/>
            <person name="Andreopoulos W.B."/>
            <person name="Clum A."/>
            <person name="Lindquist E."/>
            <person name="Daum C."/>
            <person name="Ramamoorthy G.K."/>
            <person name="Gryganskyi A."/>
            <person name="Culley D."/>
            <person name="Magnuson J.K."/>
            <person name="James T.Y."/>
            <person name="O'Malley M.A."/>
            <person name="Stajich J.E."/>
            <person name="Spatafora J.W."/>
            <person name="Visel A."/>
            <person name="Grigoriev I.V."/>
        </authorList>
    </citation>
    <scope>NUCLEOTIDE SEQUENCE [LARGE SCALE GENOMIC DNA]</scope>
    <source>
        <strain evidence="5 6">NRRL 2496</strain>
    </source>
</reference>
<dbReference type="Proteomes" id="UP000242180">
    <property type="component" value="Unassembled WGS sequence"/>
</dbReference>
<evidence type="ECO:0000256" key="3">
    <source>
        <dbReference type="SAM" id="SignalP"/>
    </source>
</evidence>
<dbReference type="Pfam" id="PF10342">
    <property type="entry name" value="Kre9_KNH"/>
    <property type="match status" value="1"/>
</dbReference>